<keyword evidence="11" id="KW-1185">Reference proteome</keyword>
<evidence type="ECO:0000256" key="4">
    <source>
        <dbReference type="ARBA" id="ARBA00022452"/>
    </source>
</evidence>
<dbReference type="InterPro" id="IPR010130">
    <property type="entry name" value="T1SS_OMP_TolC"/>
</dbReference>
<dbReference type="PANTHER" id="PTHR30026">
    <property type="entry name" value="OUTER MEMBRANE PROTEIN TOLC"/>
    <property type="match status" value="1"/>
</dbReference>
<keyword evidence="6 9" id="KW-0472">Membrane</keyword>
<dbReference type="InterPro" id="IPR051906">
    <property type="entry name" value="TolC-like"/>
</dbReference>
<evidence type="ECO:0000256" key="5">
    <source>
        <dbReference type="ARBA" id="ARBA00022692"/>
    </source>
</evidence>
<dbReference type="EMBL" id="JACDXJ010000001">
    <property type="protein sequence ID" value="MBA1157502.1"/>
    <property type="molecule type" value="Genomic_DNA"/>
</dbReference>
<keyword evidence="9" id="KW-1133">Transmembrane helix</keyword>
<keyword evidence="7" id="KW-0998">Cell outer membrane</keyword>
<sequence>MVSESGVSHDCPVLVARQVRVKKKHSKQTYSLLFGAMTSVFVLMAPGGVSAETLESALSRAYGNNPDLNAQRANVRATDESVAQAKSGYRPVVNGVADVGRSWISAETPSSRFSPNTTSQSALNPRGFGVEVNQTIFDGFRTQNRVRAAESSVLGSRESLNTTEQSVLLDAATAYMDVLRDTAILDLQRNNVEVIDEQLRQTRDRFNVGEVTRTDVAQAEARLAAARSQASLAEATLRNSIATYRQVVGVEPAQLAPGRPLDRLTPRNVDAALKVALNEHPAIKARQHAVDVAELQVKIEEGALAPQLGVAGAVDQRYDQRQTGDASLSASVVARLTVPIYEGGQVYAATRQAKEVAGQRRLEADSVRDQVRAAVSSSWGRLEAARAQIVAAQAQIDAAETALSGVREEARVGQRTTLDVLNAQQELLNARVNLITAQRDRVVASYSLVNAMGRLNSRALGLRVNHYSPKIHYEQVKDLWVGTSTPDGR</sequence>
<evidence type="ECO:0000313" key="11">
    <source>
        <dbReference type="Proteomes" id="UP000572984"/>
    </source>
</evidence>
<name>A0A838BRB0_9HYPH</name>
<evidence type="ECO:0000256" key="1">
    <source>
        <dbReference type="ARBA" id="ARBA00004442"/>
    </source>
</evidence>
<feature type="coiled-coil region" evidence="8">
    <location>
        <begin position="382"/>
        <end position="409"/>
    </location>
</feature>
<dbReference type="PANTHER" id="PTHR30026:SF22">
    <property type="entry name" value="OUTER MEMBRANE EFFLUX PROTEIN"/>
    <property type="match status" value="1"/>
</dbReference>
<evidence type="ECO:0000256" key="7">
    <source>
        <dbReference type="ARBA" id="ARBA00023237"/>
    </source>
</evidence>
<proteinExistence type="inferred from homology"/>
<dbReference type="InterPro" id="IPR003423">
    <property type="entry name" value="OMP_efflux"/>
</dbReference>
<organism evidence="10 11">
    <name type="scientific">Microvirga mediterraneensis</name>
    <dbReference type="NCBI Taxonomy" id="2754695"/>
    <lineage>
        <taxon>Bacteria</taxon>
        <taxon>Pseudomonadati</taxon>
        <taxon>Pseudomonadota</taxon>
        <taxon>Alphaproteobacteria</taxon>
        <taxon>Hyphomicrobiales</taxon>
        <taxon>Methylobacteriaceae</taxon>
        <taxon>Microvirga</taxon>
    </lineage>
</organism>
<protein>
    <submittedName>
        <fullName evidence="10">TolC family outer membrane protein</fullName>
    </submittedName>
</protein>
<feature type="coiled-coil region" evidence="8">
    <location>
        <begin position="185"/>
        <end position="236"/>
    </location>
</feature>
<comment type="caution">
    <text evidence="10">The sequence shown here is derived from an EMBL/GenBank/DDBJ whole genome shotgun (WGS) entry which is preliminary data.</text>
</comment>
<keyword evidence="3" id="KW-0813">Transport</keyword>
<dbReference type="GO" id="GO:0015288">
    <property type="term" value="F:porin activity"/>
    <property type="evidence" value="ECO:0007669"/>
    <property type="project" value="TreeGrafter"/>
</dbReference>
<dbReference type="Proteomes" id="UP000572984">
    <property type="component" value="Unassembled WGS sequence"/>
</dbReference>
<dbReference type="SUPFAM" id="SSF56954">
    <property type="entry name" value="Outer membrane efflux proteins (OEP)"/>
    <property type="match status" value="1"/>
</dbReference>
<dbReference type="NCBIfam" id="TIGR01844">
    <property type="entry name" value="type_I_sec_TolC"/>
    <property type="match status" value="1"/>
</dbReference>
<accession>A0A838BRB0</accession>
<dbReference type="GO" id="GO:0015562">
    <property type="term" value="F:efflux transmembrane transporter activity"/>
    <property type="evidence" value="ECO:0007669"/>
    <property type="project" value="InterPro"/>
</dbReference>
<dbReference type="GO" id="GO:0009279">
    <property type="term" value="C:cell outer membrane"/>
    <property type="evidence" value="ECO:0007669"/>
    <property type="project" value="UniProtKB-SubCell"/>
</dbReference>
<gene>
    <name evidence="10" type="ORF">H0S73_15350</name>
</gene>
<dbReference type="Pfam" id="PF02321">
    <property type="entry name" value="OEP"/>
    <property type="match status" value="2"/>
</dbReference>
<dbReference type="Gene3D" id="1.20.1600.10">
    <property type="entry name" value="Outer membrane efflux proteins (OEP)"/>
    <property type="match status" value="1"/>
</dbReference>
<keyword evidence="8" id="KW-0175">Coiled coil</keyword>
<evidence type="ECO:0000313" key="10">
    <source>
        <dbReference type="EMBL" id="MBA1157502.1"/>
    </source>
</evidence>
<reference evidence="10 11" key="1">
    <citation type="submission" date="2020-07" db="EMBL/GenBank/DDBJ databases">
        <title>Draft genome and description of Microvirga mediterraneensis Marseille-Q2068 sp. nov.</title>
        <authorList>
            <person name="Boxberger M."/>
        </authorList>
    </citation>
    <scope>NUCLEOTIDE SEQUENCE [LARGE SCALE GENOMIC DNA]</scope>
    <source>
        <strain evidence="10 11">Marseille-Q2068</strain>
    </source>
</reference>
<keyword evidence="5 9" id="KW-0812">Transmembrane</keyword>
<evidence type="ECO:0000256" key="6">
    <source>
        <dbReference type="ARBA" id="ARBA00023136"/>
    </source>
</evidence>
<evidence type="ECO:0000256" key="9">
    <source>
        <dbReference type="SAM" id="Phobius"/>
    </source>
</evidence>
<dbReference type="GO" id="GO:1990281">
    <property type="term" value="C:efflux pump complex"/>
    <property type="evidence" value="ECO:0007669"/>
    <property type="project" value="TreeGrafter"/>
</dbReference>
<comment type="similarity">
    <text evidence="2">Belongs to the outer membrane factor (OMF) (TC 1.B.17) family.</text>
</comment>
<evidence type="ECO:0000256" key="2">
    <source>
        <dbReference type="ARBA" id="ARBA00007613"/>
    </source>
</evidence>
<evidence type="ECO:0000256" key="3">
    <source>
        <dbReference type="ARBA" id="ARBA00022448"/>
    </source>
</evidence>
<comment type="subcellular location">
    <subcellularLocation>
        <location evidence="1">Cell outer membrane</location>
    </subcellularLocation>
</comment>
<evidence type="ECO:0000256" key="8">
    <source>
        <dbReference type="SAM" id="Coils"/>
    </source>
</evidence>
<feature type="transmembrane region" description="Helical" evidence="9">
    <location>
        <begin position="30"/>
        <end position="49"/>
    </location>
</feature>
<keyword evidence="4" id="KW-1134">Transmembrane beta strand</keyword>
<dbReference type="AlphaFoldDB" id="A0A838BRB0"/>